<evidence type="ECO:0000256" key="1">
    <source>
        <dbReference type="SAM" id="MobiDB-lite"/>
    </source>
</evidence>
<dbReference type="EMBL" id="CP037423">
    <property type="protein sequence ID" value="QDV47672.1"/>
    <property type="molecule type" value="Genomic_DNA"/>
</dbReference>
<keyword evidence="3" id="KW-1185">Reference proteome</keyword>
<dbReference type="KEGG" id="snep:Enr13x_75830"/>
<proteinExistence type="predicted"/>
<organism evidence="2 3">
    <name type="scientific">Stieleria neptunia</name>
    <dbReference type="NCBI Taxonomy" id="2527979"/>
    <lineage>
        <taxon>Bacteria</taxon>
        <taxon>Pseudomonadati</taxon>
        <taxon>Planctomycetota</taxon>
        <taxon>Planctomycetia</taxon>
        <taxon>Pirellulales</taxon>
        <taxon>Pirellulaceae</taxon>
        <taxon>Stieleria</taxon>
    </lineage>
</organism>
<gene>
    <name evidence="2" type="ORF">Enr13x_75830</name>
</gene>
<feature type="region of interest" description="Disordered" evidence="1">
    <location>
        <begin position="213"/>
        <end position="249"/>
    </location>
</feature>
<accession>A0A518I3I5</accession>
<sequence>MHGWVAAVNTDRGELQVNRTGSLWTTAIAGLFFIFLAPRGVEAGGNTPIYAAASDYREAVRDFERVVLRTPKIRSSVERLVDDLEDSTSDLKSAARDPARFDRLVGRFVTTDALHARVELTFFGDPLYPPEPQLEESWLAVYEAYGRLVYEIRYLQQLRSAKRGHPVAIVDHRFDPQPAATWGPGVGAATPGDRYTAPGLGLGTRGPTVYGPSVSGPSVYGPRVSGPSVTRGGAQLERSPRTSSPTRRIITTPDELRSAILGALLQRQR</sequence>
<dbReference type="AlphaFoldDB" id="A0A518I3I5"/>
<protein>
    <submittedName>
        <fullName evidence="2">Uncharacterized protein</fullName>
    </submittedName>
</protein>
<reference evidence="2 3" key="1">
    <citation type="submission" date="2019-03" db="EMBL/GenBank/DDBJ databases">
        <title>Deep-cultivation of Planctomycetes and their phenomic and genomic characterization uncovers novel biology.</title>
        <authorList>
            <person name="Wiegand S."/>
            <person name="Jogler M."/>
            <person name="Boedeker C."/>
            <person name="Pinto D."/>
            <person name="Vollmers J."/>
            <person name="Rivas-Marin E."/>
            <person name="Kohn T."/>
            <person name="Peeters S.H."/>
            <person name="Heuer A."/>
            <person name="Rast P."/>
            <person name="Oberbeckmann S."/>
            <person name="Bunk B."/>
            <person name="Jeske O."/>
            <person name="Meyerdierks A."/>
            <person name="Storesund J.E."/>
            <person name="Kallscheuer N."/>
            <person name="Luecker S."/>
            <person name="Lage O.M."/>
            <person name="Pohl T."/>
            <person name="Merkel B.J."/>
            <person name="Hornburger P."/>
            <person name="Mueller R.-W."/>
            <person name="Bruemmer F."/>
            <person name="Labrenz M."/>
            <person name="Spormann A.M."/>
            <person name="Op den Camp H."/>
            <person name="Overmann J."/>
            <person name="Amann R."/>
            <person name="Jetten M.S.M."/>
            <person name="Mascher T."/>
            <person name="Medema M.H."/>
            <person name="Devos D.P."/>
            <person name="Kaster A.-K."/>
            <person name="Ovreas L."/>
            <person name="Rohde M."/>
            <person name="Galperin M.Y."/>
            <person name="Jogler C."/>
        </authorList>
    </citation>
    <scope>NUCLEOTIDE SEQUENCE [LARGE SCALE GENOMIC DNA]</scope>
    <source>
        <strain evidence="2 3">Enr13</strain>
    </source>
</reference>
<evidence type="ECO:0000313" key="2">
    <source>
        <dbReference type="EMBL" id="QDV47672.1"/>
    </source>
</evidence>
<evidence type="ECO:0000313" key="3">
    <source>
        <dbReference type="Proteomes" id="UP000319004"/>
    </source>
</evidence>
<name>A0A518I3I5_9BACT</name>
<dbReference type="Proteomes" id="UP000319004">
    <property type="component" value="Chromosome"/>
</dbReference>